<organism evidence="8 9">
    <name type="scientific">Cytospora schulzeri</name>
    <dbReference type="NCBI Taxonomy" id="448051"/>
    <lineage>
        <taxon>Eukaryota</taxon>
        <taxon>Fungi</taxon>
        <taxon>Dikarya</taxon>
        <taxon>Ascomycota</taxon>
        <taxon>Pezizomycotina</taxon>
        <taxon>Sordariomycetes</taxon>
        <taxon>Sordariomycetidae</taxon>
        <taxon>Diaporthales</taxon>
        <taxon>Cytosporaceae</taxon>
        <taxon>Cytospora</taxon>
    </lineage>
</organism>
<feature type="transmembrane region" description="Helical" evidence="6">
    <location>
        <begin position="446"/>
        <end position="469"/>
    </location>
</feature>
<dbReference type="OrthoDB" id="2985014at2759"/>
<evidence type="ECO:0000256" key="2">
    <source>
        <dbReference type="ARBA" id="ARBA00022448"/>
    </source>
</evidence>
<comment type="subcellular location">
    <subcellularLocation>
        <location evidence="1">Membrane</location>
        <topology evidence="1">Multi-pass membrane protein</topology>
    </subcellularLocation>
</comment>
<dbReference type="PANTHER" id="PTHR43791">
    <property type="entry name" value="PERMEASE-RELATED"/>
    <property type="match status" value="1"/>
</dbReference>
<feature type="transmembrane region" description="Helical" evidence="6">
    <location>
        <begin position="413"/>
        <end position="434"/>
    </location>
</feature>
<sequence length="505" mass="55694">MADPVKQATIEDTTVQKKNDIDVGDVESFNGENGVAAETARVLDHDAEVKLCRKFDIRILPFLAVMYLFNALDKGNLGNAETAGLSDDLGFKSNQYNMIVSIFFVPYVLCAPPFAMLGKKYGPSRALPVMMFTFGSMTILLAAAQNFGGVFALRWFLGMAEGAFFPLVIYYLTTFYRRGELARRLALFYAASNIANAFSGLLAFGVFQIKSHYLEPWRYLFIIEGGASILFSGVAYWYLPRSAAEAPFLTPDEKELAFHRVQVDSSSVVAEKFNLRDSLAIFRYPSTYAFLAIEVCLGVPLQSVSLFLPQIVSALNYPTVKTNLYTVAPNVTGAVMLLVLAFSSDLLRIRFPFIVLGFAFTFIGFIVFAACDIGSQVNVAYFATFMMCWGTSAPSVILSTWYNNNIAHEGRRVTLTAFGVPLANVMGLVSSNIFLKKEAPKYETALITTAVFGAVGALITAGTGAFMIFDNARRNKRDGVKIDARDVPTSQLREGPSVPQFRWFL</sequence>
<dbReference type="FunFam" id="1.20.1250.20:FF:000013">
    <property type="entry name" value="MFS general substrate transporter"/>
    <property type="match status" value="1"/>
</dbReference>
<feature type="transmembrane region" description="Helical" evidence="6">
    <location>
        <begin position="380"/>
        <end position="401"/>
    </location>
</feature>
<dbReference type="EMBL" id="LKEA01000059">
    <property type="protein sequence ID" value="ROV90933.1"/>
    <property type="molecule type" value="Genomic_DNA"/>
</dbReference>
<dbReference type="AlphaFoldDB" id="A0A423VJ28"/>
<evidence type="ECO:0000313" key="8">
    <source>
        <dbReference type="EMBL" id="ROV90933.1"/>
    </source>
</evidence>
<evidence type="ECO:0000256" key="6">
    <source>
        <dbReference type="SAM" id="Phobius"/>
    </source>
</evidence>
<dbReference type="SUPFAM" id="SSF103473">
    <property type="entry name" value="MFS general substrate transporter"/>
    <property type="match status" value="1"/>
</dbReference>
<dbReference type="PANTHER" id="PTHR43791:SF50">
    <property type="entry name" value="TRANSPORTER, PUTATIVE (AFU_ORTHOLOGUE AFUA_2G00840)-RELATED"/>
    <property type="match status" value="1"/>
</dbReference>
<comment type="caution">
    <text evidence="8">The sequence shown here is derived from an EMBL/GenBank/DDBJ whole genome shotgun (WGS) entry which is preliminary data.</text>
</comment>
<dbReference type="GO" id="GO:0016020">
    <property type="term" value="C:membrane"/>
    <property type="evidence" value="ECO:0007669"/>
    <property type="project" value="UniProtKB-SubCell"/>
</dbReference>
<evidence type="ECO:0000256" key="5">
    <source>
        <dbReference type="ARBA" id="ARBA00023136"/>
    </source>
</evidence>
<name>A0A423VJ28_9PEZI</name>
<dbReference type="PROSITE" id="PS50850">
    <property type="entry name" value="MFS"/>
    <property type="match status" value="1"/>
</dbReference>
<evidence type="ECO:0000259" key="7">
    <source>
        <dbReference type="PROSITE" id="PS50850"/>
    </source>
</evidence>
<evidence type="ECO:0000256" key="3">
    <source>
        <dbReference type="ARBA" id="ARBA00022692"/>
    </source>
</evidence>
<reference evidence="8 9" key="1">
    <citation type="submission" date="2015-09" db="EMBL/GenBank/DDBJ databases">
        <title>Host preference determinants of Valsa canker pathogens revealed by comparative genomics.</title>
        <authorList>
            <person name="Yin Z."/>
            <person name="Huang L."/>
        </authorList>
    </citation>
    <scope>NUCLEOTIDE SEQUENCE [LARGE SCALE GENOMIC DNA]</scope>
    <source>
        <strain evidence="8 9">03-1</strain>
    </source>
</reference>
<feature type="transmembrane region" description="Helical" evidence="6">
    <location>
        <begin position="324"/>
        <end position="342"/>
    </location>
</feature>
<gene>
    <name evidence="8" type="ORF">VMCG_09993</name>
</gene>
<feature type="domain" description="Major facilitator superfamily (MFS) profile" evidence="7">
    <location>
        <begin position="59"/>
        <end position="474"/>
    </location>
</feature>
<keyword evidence="2" id="KW-0813">Transport</keyword>
<keyword evidence="3 6" id="KW-0812">Transmembrane</keyword>
<dbReference type="InterPro" id="IPR036259">
    <property type="entry name" value="MFS_trans_sf"/>
</dbReference>
<dbReference type="InterPro" id="IPR011701">
    <property type="entry name" value="MFS"/>
</dbReference>
<dbReference type="GO" id="GO:0022857">
    <property type="term" value="F:transmembrane transporter activity"/>
    <property type="evidence" value="ECO:0007669"/>
    <property type="project" value="InterPro"/>
</dbReference>
<dbReference type="Pfam" id="PF07690">
    <property type="entry name" value="MFS_1"/>
    <property type="match status" value="1"/>
</dbReference>
<accession>A0A423VJ28</accession>
<evidence type="ECO:0000313" key="9">
    <source>
        <dbReference type="Proteomes" id="UP000283895"/>
    </source>
</evidence>
<protein>
    <recommendedName>
        <fullName evidence="7">Major facilitator superfamily (MFS) profile domain-containing protein</fullName>
    </recommendedName>
</protein>
<feature type="transmembrane region" description="Helical" evidence="6">
    <location>
        <begin position="55"/>
        <end position="72"/>
    </location>
</feature>
<feature type="transmembrane region" description="Helical" evidence="6">
    <location>
        <begin position="153"/>
        <end position="173"/>
    </location>
</feature>
<feature type="transmembrane region" description="Helical" evidence="6">
    <location>
        <begin position="129"/>
        <end position="147"/>
    </location>
</feature>
<feature type="transmembrane region" description="Helical" evidence="6">
    <location>
        <begin position="349"/>
        <end position="368"/>
    </location>
</feature>
<dbReference type="STRING" id="356882.A0A423VJ28"/>
<dbReference type="Gene3D" id="1.20.1250.20">
    <property type="entry name" value="MFS general substrate transporter like domains"/>
    <property type="match status" value="1"/>
</dbReference>
<keyword evidence="4 6" id="KW-1133">Transmembrane helix</keyword>
<feature type="transmembrane region" description="Helical" evidence="6">
    <location>
        <begin position="219"/>
        <end position="239"/>
    </location>
</feature>
<proteinExistence type="predicted"/>
<dbReference type="InterPro" id="IPR020846">
    <property type="entry name" value="MFS_dom"/>
</dbReference>
<feature type="transmembrane region" description="Helical" evidence="6">
    <location>
        <begin position="96"/>
        <end position="117"/>
    </location>
</feature>
<evidence type="ECO:0000256" key="4">
    <source>
        <dbReference type="ARBA" id="ARBA00022989"/>
    </source>
</evidence>
<feature type="transmembrane region" description="Helical" evidence="6">
    <location>
        <begin position="288"/>
        <end position="312"/>
    </location>
</feature>
<evidence type="ECO:0000256" key="1">
    <source>
        <dbReference type="ARBA" id="ARBA00004141"/>
    </source>
</evidence>
<keyword evidence="5 6" id="KW-0472">Membrane</keyword>
<feature type="transmembrane region" description="Helical" evidence="6">
    <location>
        <begin position="185"/>
        <end position="207"/>
    </location>
</feature>
<keyword evidence="9" id="KW-1185">Reference proteome</keyword>
<dbReference type="Proteomes" id="UP000283895">
    <property type="component" value="Unassembled WGS sequence"/>
</dbReference>
<dbReference type="FunFam" id="1.20.1250.20:FF:000188">
    <property type="entry name" value="MFS general substrate transporter"/>
    <property type="match status" value="1"/>
</dbReference>